<keyword evidence="5" id="KW-0540">Nuclease</keyword>
<evidence type="ECO:0000256" key="10">
    <source>
        <dbReference type="SAM" id="MobiDB-lite"/>
    </source>
</evidence>
<dbReference type="PANTHER" id="PTHR12801:SF45">
    <property type="entry name" value="RNA EXONUCLEASE 4"/>
    <property type="match status" value="1"/>
</dbReference>
<dbReference type="SMART" id="SM00479">
    <property type="entry name" value="EXOIII"/>
    <property type="match status" value="1"/>
</dbReference>
<dbReference type="PANTHER" id="PTHR12801">
    <property type="entry name" value="RNA EXONUCLEASE REXO1 / RECO3 FAMILY MEMBER-RELATED"/>
    <property type="match status" value="1"/>
</dbReference>
<feature type="domain" description="Exonuclease" evidence="11">
    <location>
        <begin position="184"/>
        <end position="355"/>
    </location>
</feature>
<proteinExistence type="inferred from homology"/>
<evidence type="ECO:0000256" key="4">
    <source>
        <dbReference type="ARBA" id="ARBA00022552"/>
    </source>
</evidence>
<dbReference type="Pfam" id="PF00929">
    <property type="entry name" value="RNase_T"/>
    <property type="match status" value="1"/>
</dbReference>
<dbReference type="OrthoDB" id="10549762at2759"/>
<feature type="compositionally biased region" description="Basic residues" evidence="10">
    <location>
        <begin position="388"/>
        <end position="400"/>
    </location>
</feature>
<dbReference type="Proteomes" id="UP000530660">
    <property type="component" value="Unassembled WGS sequence"/>
</dbReference>
<comment type="similarity">
    <text evidence="2">Belongs to the REXO4 family.</text>
</comment>
<feature type="compositionally biased region" description="Low complexity" evidence="10">
    <location>
        <begin position="14"/>
        <end position="23"/>
    </location>
</feature>
<dbReference type="InterPro" id="IPR047021">
    <property type="entry name" value="REXO1/3/4-like"/>
</dbReference>
<dbReference type="EMBL" id="VWRR01000006">
    <property type="protein sequence ID" value="KAF6003666.1"/>
    <property type="molecule type" value="Genomic_DNA"/>
</dbReference>
<keyword evidence="7" id="KW-0269">Exonuclease</keyword>
<feature type="compositionally biased region" description="Basic and acidic residues" evidence="10">
    <location>
        <begin position="26"/>
        <end position="38"/>
    </location>
</feature>
<evidence type="ECO:0000256" key="9">
    <source>
        <dbReference type="ARBA" id="ARBA00025599"/>
    </source>
</evidence>
<evidence type="ECO:0000256" key="2">
    <source>
        <dbReference type="ARBA" id="ARBA00010489"/>
    </source>
</evidence>
<evidence type="ECO:0000256" key="8">
    <source>
        <dbReference type="ARBA" id="ARBA00023242"/>
    </source>
</evidence>
<evidence type="ECO:0000256" key="1">
    <source>
        <dbReference type="ARBA" id="ARBA00004123"/>
    </source>
</evidence>
<comment type="subcellular location">
    <subcellularLocation>
        <location evidence="1">Nucleus</location>
    </subcellularLocation>
</comment>
<evidence type="ECO:0000259" key="11">
    <source>
        <dbReference type="SMART" id="SM00479"/>
    </source>
</evidence>
<gene>
    <name evidence="12" type="ORF">F1559_004288</name>
</gene>
<accession>A0A7J7IKL4</accession>
<name>A0A7J7IKL4_9RHOD</name>
<evidence type="ECO:0000313" key="13">
    <source>
        <dbReference type="Proteomes" id="UP000530660"/>
    </source>
</evidence>
<dbReference type="GO" id="GO:0003676">
    <property type="term" value="F:nucleic acid binding"/>
    <property type="evidence" value="ECO:0007669"/>
    <property type="project" value="InterPro"/>
</dbReference>
<sequence>MPKASETTARRDPSSPTTTASTTKQNELETERVRERPNAGRKRNRIPTADENWRALQQQLQQAQKSFRPKLGPDRVVLNERSKVADSGRDERVALEPAAGSPPLPHVTRQVSLKTRIRSQIETHGSLQSLVPNIDDAMIKKQSEMAGLERGLVGANSKPGTCLKPRRPGPSGLYPETRLEPLGSIIALDGEFVGVGSDGNHDALARISVVDYDESVLYDRYVRVEERVIDFRTPYSGIEPHHLRDPQAVSFLEAQQVVARLAQGRILVGHELRKDLQVLLLSHPHWLVRDTARYRPLRLELGEAGGRTPSLRRLAEKLLGQVIQQGTAKGPGHDSVEDATTALRLYKLVSKDWERDAKQRDLYGKQRAARYRRKIAANHRDEPSLKQSTRHQHLRRKQHPSRVPETGVS</sequence>
<reference evidence="12 13" key="1">
    <citation type="journal article" date="2020" name="J. Phycol.">
        <title>Comparative genome analysis reveals Cyanidiococcus gen. nov., a new extremophilic red algal genus sister to Cyanidioschyzon (Cyanidioschyzonaceae, Rhodophyta).</title>
        <authorList>
            <person name="Liu S.-L."/>
            <person name="Chiang Y.-R."/>
            <person name="Yoon H.S."/>
            <person name="Fu H.-Y."/>
        </authorList>
    </citation>
    <scope>NUCLEOTIDE SEQUENCE [LARGE SCALE GENOMIC DNA]</scope>
    <source>
        <strain evidence="12 13">THAL066</strain>
    </source>
</reference>
<protein>
    <recommendedName>
        <fullName evidence="3">RNA exonuclease 4</fullName>
    </recommendedName>
</protein>
<feature type="compositionally biased region" description="Basic and acidic residues" evidence="10">
    <location>
        <begin position="71"/>
        <end position="90"/>
    </location>
</feature>
<keyword evidence="4" id="KW-0698">rRNA processing</keyword>
<comment type="caution">
    <text evidence="12">The sequence shown here is derived from an EMBL/GenBank/DDBJ whole genome shotgun (WGS) entry which is preliminary data.</text>
</comment>
<feature type="region of interest" description="Disordered" evidence="10">
    <location>
        <begin position="156"/>
        <end position="175"/>
    </location>
</feature>
<dbReference type="Gene3D" id="3.30.420.10">
    <property type="entry name" value="Ribonuclease H-like superfamily/Ribonuclease H"/>
    <property type="match status" value="1"/>
</dbReference>
<keyword evidence="8" id="KW-0539">Nucleus</keyword>
<dbReference type="GO" id="GO:0006364">
    <property type="term" value="P:rRNA processing"/>
    <property type="evidence" value="ECO:0007669"/>
    <property type="project" value="UniProtKB-KW"/>
</dbReference>
<dbReference type="InterPro" id="IPR037431">
    <property type="entry name" value="REX4_DEDDh_dom"/>
</dbReference>
<dbReference type="GO" id="GO:0005634">
    <property type="term" value="C:nucleus"/>
    <property type="evidence" value="ECO:0007669"/>
    <property type="project" value="UniProtKB-SubCell"/>
</dbReference>
<dbReference type="InterPro" id="IPR013520">
    <property type="entry name" value="Ribonucl_H"/>
</dbReference>
<keyword evidence="6" id="KW-0378">Hydrolase</keyword>
<feature type="region of interest" description="Disordered" evidence="10">
    <location>
        <begin position="62"/>
        <end position="90"/>
    </location>
</feature>
<feature type="region of interest" description="Disordered" evidence="10">
    <location>
        <begin position="372"/>
        <end position="409"/>
    </location>
</feature>
<evidence type="ECO:0000256" key="5">
    <source>
        <dbReference type="ARBA" id="ARBA00022722"/>
    </source>
</evidence>
<evidence type="ECO:0000256" key="7">
    <source>
        <dbReference type="ARBA" id="ARBA00022839"/>
    </source>
</evidence>
<organism evidence="12 13">
    <name type="scientific">Cyanidiococcus yangmingshanensis</name>
    <dbReference type="NCBI Taxonomy" id="2690220"/>
    <lineage>
        <taxon>Eukaryota</taxon>
        <taxon>Rhodophyta</taxon>
        <taxon>Bangiophyceae</taxon>
        <taxon>Cyanidiales</taxon>
        <taxon>Cyanidiaceae</taxon>
        <taxon>Cyanidiococcus</taxon>
    </lineage>
</organism>
<dbReference type="CDD" id="cd06144">
    <property type="entry name" value="REX4_like"/>
    <property type="match status" value="1"/>
</dbReference>
<dbReference type="SUPFAM" id="SSF53098">
    <property type="entry name" value="Ribonuclease H-like"/>
    <property type="match status" value="1"/>
</dbReference>
<comment type="function">
    <text evidence="9">Exoribonuclease involved in ribosome biosynthesis. Involved in the processing of ITS1, the internal transcribed spacer localized between the 18S and 5.8S rRNAs.</text>
</comment>
<evidence type="ECO:0000256" key="3">
    <source>
        <dbReference type="ARBA" id="ARBA00016937"/>
    </source>
</evidence>
<dbReference type="GO" id="GO:0008408">
    <property type="term" value="F:3'-5' exonuclease activity"/>
    <property type="evidence" value="ECO:0007669"/>
    <property type="project" value="InterPro"/>
</dbReference>
<evidence type="ECO:0000256" key="6">
    <source>
        <dbReference type="ARBA" id="ARBA00022801"/>
    </source>
</evidence>
<dbReference type="InterPro" id="IPR036397">
    <property type="entry name" value="RNaseH_sf"/>
</dbReference>
<dbReference type="AlphaFoldDB" id="A0A7J7IKL4"/>
<dbReference type="InterPro" id="IPR012337">
    <property type="entry name" value="RNaseH-like_sf"/>
</dbReference>
<keyword evidence="13" id="KW-1185">Reference proteome</keyword>
<evidence type="ECO:0000313" key="12">
    <source>
        <dbReference type="EMBL" id="KAF6003666.1"/>
    </source>
</evidence>
<feature type="region of interest" description="Disordered" evidence="10">
    <location>
        <begin position="1"/>
        <end position="50"/>
    </location>
</feature>